<gene>
    <name evidence="3" type="ORF">KHLLAP_LOCUS4472</name>
</gene>
<accession>A0AAI8YGL0</accession>
<keyword evidence="2" id="KW-0067">ATP-binding</keyword>
<proteinExistence type="predicted"/>
<dbReference type="Pfam" id="PF00012">
    <property type="entry name" value="HSP70"/>
    <property type="match status" value="1"/>
</dbReference>
<dbReference type="InterPro" id="IPR043129">
    <property type="entry name" value="ATPase_NBD"/>
</dbReference>
<keyword evidence="1" id="KW-0547">Nucleotide-binding</keyword>
<dbReference type="AlphaFoldDB" id="A0AAI8YGL0"/>
<evidence type="ECO:0000313" key="3">
    <source>
        <dbReference type="EMBL" id="CAJ2504004.1"/>
    </source>
</evidence>
<name>A0AAI8YGL0_9PEZI</name>
<organism evidence="3 4">
    <name type="scientific">Anthostomella pinea</name>
    <dbReference type="NCBI Taxonomy" id="933095"/>
    <lineage>
        <taxon>Eukaryota</taxon>
        <taxon>Fungi</taxon>
        <taxon>Dikarya</taxon>
        <taxon>Ascomycota</taxon>
        <taxon>Pezizomycotina</taxon>
        <taxon>Sordariomycetes</taxon>
        <taxon>Xylariomycetidae</taxon>
        <taxon>Xylariales</taxon>
        <taxon>Xylariaceae</taxon>
        <taxon>Anthostomella</taxon>
    </lineage>
</organism>
<evidence type="ECO:0000313" key="4">
    <source>
        <dbReference type="Proteomes" id="UP001295740"/>
    </source>
</evidence>
<dbReference type="InterPro" id="IPR013126">
    <property type="entry name" value="Hsp_70_fam"/>
</dbReference>
<dbReference type="CDD" id="cd10170">
    <property type="entry name" value="ASKHA_NBD_HSP70"/>
    <property type="match status" value="1"/>
</dbReference>
<dbReference type="GO" id="GO:0140662">
    <property type="term" value="F:ATP-dependent protein folding chaperone"/>
    <property type="evidence" value="ECO:0007669"/>
    <property type="project" value="InterPro"/>
</dbReference>
<dbReference type="GO" id="GO:0005524">
    <property type="term" value="F:ATP binding"/>
    <property type="evidence" value="ECO:0007669"/>
    <property type="project" value="UniProtKB-KW"/>
</dbReference>
<keyword evidence="4" id="KW-1185">Reference proteome</keyword>
<evidence type="ECO:0000256" key="1">
    <source>
        <dbReference type="ARBA" id="ARBA00022741"/>
    </source>
</evidence>
<dbReference type="Proteomes" id="UP001295740">
    <property type="component" value="Unassembled WGS sequence"/>
</dbReference>
<dbReference type="SUPFAM" id="SSF53067">
    <property type="entry name" value="Actin-like ATPase domain"/>
    <property type="match status" value="2"/>
</dbReference>
<protein>
    <submittedName>
        <fullName evidence="3">Uu.00g113980.m01.CDS01</fullName>
    </submittedName>
</protein>
<evidence type="ECO:0000256" key="2">
    <source>
        <dbReference type="ARBA" id="ARBA00022840"/>
    </source>
</evidence>
<sequence>MAASPKRLPLVVGLDFGTTFSGASWYLCDDESDEPQDPEVIRDWDTDRSNTHEAQKVPSKIYYDVLTDDIYWGYEIPDDVEPFEWFKLLLLEQEDLQAHLRDSFHLRAARRKLKDSGKTAVEIVGDYLGKLWSHVLMKIMKTEGAIIDAVPFHVVLTVPAIWKDYTRDRMRLAAKRAGIMKNRAAGPTVVSFISEPEAAAFATTHEHRRRGNLKAGDTFVVVDAGGGTVDVISYKIEVPKPLVVTECVEGDGDLCGASFVDEKFEARMIREISLPTWKSLSRPQITAIMKENWEDRIKRKFDGSTKSWTIQLPSPLTQRDPTLTAHDIEQLFSAVLPKIRKLVKDQLREILTKTAKHPKFIILVGGFGRSAYLYKCLKEWLGDRPTELLESKDAWSAICRGATLSGAMSQGLVKQTVQVRSRIARASYGWCYATNFIEGVHDKRDKRWDEYDGEWVAWKQMTWAVKRGDDISTRSSKSESIYHQFDCKKRGIQSRTTEIYVCHDERAPSRQDKCVQLFASVSWKTPVPVETLPLGRGAGIPHYRFTLDFKMEVSGAAADFFISHNGIQLASKNISVAHE</sequence>
<dbReference type="PANTHER" id="PTHR14187">
    <property type="entry name" value="ALPHA KINASE/ELONGATION FACTOR 2 KINASE"/>
    <property type="match status" value="1"/>
</dbReference>
<dbReference type="Gene3D" id="3.30.420.40">
    <property type="match status" value="1"/>
</dbReference>
<reference evidence="3" key="1">
    <citation type="submission" date="2023-10" db="EMBL/GenBank/DDBJ databases">
        <authorList>
            <person name="Hackl T."/>
        </authorList>
    </citation>
    <scope>NUCLEOTIDE SEQUENCE</scope>
</reference>
<dbReference type="EMBL" id="CAUWAG010000006">
    <property type="protein sequence ID" value="CAJ2504004.1"/>
    <property type="molecule type" value="Genomic_DNA"/>
</dbReference>
<comment type="caution">
    <text evidence="3">The sequence shown here is derived from an EMBL/GenBank/DDBJ whole genome shotgun (WGS) entry which is preliminary data.</text>
</comment>
<dbReference type="PANTHER" id="PTHR14187:SF5">
    <property type="entry name" value="HEAT SHOCK 70 KDA PROTEIN 12A"/>
    <property type="match status" value="1"/>
</dbReference>